<keyword evidence="3" id="KW-1185">Reference proteome</keyword>
<comment type="caution">
    <text evidence="2">The sequence shown here is derived from an EMBL/GenBank/DDBJ whole genome shotgun (WGS) entry which is preliminary data.</text>
</comment>
<evidence type="ECO:0000313" key="2">
    <source>
        <dbReference type="EMBL" id="CAL8139770.1"/>
    </source>
</evidence>
<evidence type="ECO:0000313" key="3">
    <source>
        <dbReference type="Proteomes" id="UP001642540"/>
    </source>
</evidence>
<reference evidence="2 3" key="1">
    <citation type="submission" date="2024-08" db="EMBL/GenBank/DDBJ databases">
        <authorList>
            <person name="Cucini C."/>
            <person name="Frati F."/>
        </authorList>
    </citation>
    <scope>NUCLEOTIDE SEQUENCE [LARGE SCALE GENOMIC DNA]</scope>
</reference>
<evidence type="ECO:0000256" key="1">
    <source>
        <dbReference type="SAM" id="Coils"/>
    </source>
</evidence>
<proteinExistence type="predicted"/>
<protein>
    <submittedName>
        <fullName evidence="2">Uncharacterized protein</fullName>
    </submittedName>
</protein>
<name>A0ABP1RZE0_9HEXA</name>
<feature type="coiled-coil region" evidence="1">
    <location>
        <begin position="1"/>
        <end position="28"/>
    </location>
</feature>
<gene>
    <name evidence="2" type="ORF">ODALV1_LOCUS27987</name>
</gene>
<dbReference type="EMBL" id="CAXLJM020000129">
    <property type="protein sequence ID" value="CAL8139770.1"/>
    <property type="molecule type" value="Genomic_DNA"/>
</dbReference>
<sequence length="225" mass="25684">MKFIMEEIETLKANYEKLKADVNTLKEAATMPKQQIEASDPKIEVLEKLGNSLQIQLARQQDTVLQVQEKLSLNNLIVHGVPDSEEETGSSLKKRVNEMIKNNLQINVECSSAKRIGTSPSSGEKQRPIRIQFNHISDRHKVHQNRRLAPKGVFFDPDLTPEQRKRRKILSYHAAKTRGEGANVTILWPTYEILIYGIKHHWKDLPPPDVPNQSDATPHTNKPTF</sequence>
<organism evidence="2 3">
    <name type="scientific">Orchesella dallaii</name>
    <dbReference type="NCBI Taxonomy" id="48710"/>
    <lineage>
        <taxon>Eukaryota</taxon>
        <taxon>Metazoa</taxon>
        <taxon>Ecdysozoa</taxon>
        <taxon>Arthropoda</taxon>
        <taxon>Hexapoda</taxon>
        <taxon>Collembola</taxon>
        <taxon>Entomobryomorpha</taxon>
        <taxon>Entomobryoidea</taxon>
        <taxon>Orchesellidae</taxon>
        <taxon>Orchesellinae</taxon>
        <taxon>Orchesella</taxon>
    </lineage>
</organism>
<dbReference type="Gene3D" id="3.30.70.1820">
    <property type="entry name" value="L1 transposable element, RRM domain"/>
    <property type="match status" value="1"/>
</dbReference>
<accession>A0ABP1RZE0</accession>
<dbReference type="Proteomes" id="UP001642540">
    <property type="component" value="Unassembled WGS sequence"/>
</dbReference>
<keyword evidence="1" id="KW-0175">Coiled coil</keyword>